<protein>
    <submittedName>
        <fullName evidence="2">Outer membrane autotransporter barrel domain protein</fullName>
    </submittedName>
</protein>
<dbReference type="HOGENOM" id="CLU_000064_0_0_10"/>
<gene>
    <name evidence="2" type="ORF">VC82_231</name>
</gene>
<dbReference type="NCBIfam" id="TIGR04131">
    <property type="entry name" value="Bac_Flav_CTERM"/>
    <property type="match status" value="1"/>
</dbReference>
<keyword evidence="1" id="KW-0732">Signal</keyword>
<reference evidence="2 3" key="1">
    <citation type="submission" date="2015-03" db="EMBL/GenBank/DDBJ databases">
        <title>Complete genome sequence of Muricauda lutaonensis CC-HSB-11T, isolated from a coastal hot spring.</title>
        <authorList>
            <person name="Kim K.M."/>
        </authorList>
    </citation>
    <scope>NUCLEOTIDE SEQUENCE [LARGE SCALE GENOMIC DNA]</scope>
    <source>
        <strain evidence="2 3">CC-HSB-11</strain>
    </source>
</reference>
<dbReference type="Pfam" id="PF13573">
    <property type="entry name" value="SprB"/>
    <property type="match status" value="4"/>
</dbReference>
<evidence type="ECO:0000313" key="2">
    <source>
        <dbReference type="EMBL" id="AKA33918.1"/>
    </source>
</evidence>
<dbReference type="Proteomes" id="UP000032726">
    <property type="component" value="Chromosome"/>
</dbReference>
<dbReference type="PATRIC" id="fig|516051.4.peg.240"/>
<evidence type="ECO:0000256" key="1">
    <source>
        <dbReference type="SAM" id="SignalP"/>
    </source>
</evidence>
<feature type="signal peptide" evidence="1">
    <location>
        <begin position="1"/>
        <end position="27"/>
    </location>
</feature>
<feature type="chain" id="PRO_5002300012" evidence="1">
    <location>
        <begin position="28"/>
        <end position="2830"/>
    </location>
</feature>
<organism evidence="2 3">
    <name type="scientific">Flagellimonas lutaonensis</name>
    <dbReference type="NCBI Taxonomy" id="516051"/>
    <lineage>
        <taxon>Bacteria</taxon>
        <taxon>Pseudomonadati</taxon>
        <taxon>Bacteroidota</taxon>
        <taxon>Flavobacteriia</taxon>
        <taxon>Flavobacteriales</taxon>
        <taxon>Flavobacteriaceae</taxon>
        <taxon>Flagellimonas</taxon>
    </lineage>
</organism>
<dbReference type="OrthoDB" id="607469at2"/>
<proteinExistence type="predicted"/>
<dbReference type="Pfam" id="PF13585">
    <property type="entry name" value="CHU_C"/>
    <property type="match status" value="1"/>
</dbReference>
<dbReference type="RefSeq" id="WP_045800755.1">
    <property type="nucleotide sequence ID" value="NZ_CP011071.1"/>
</dbReference>
<name>A0A0D5YPW6_9FLAO</name>
<dbReference type="InterPro" id="IPR026341">
    <property type="entry name" value="T9SS_type_B"/>
</dbReference>
<dbReference type="KEGG" id="mlt:VC82_231"/>
<dbReference type="STRING" id="516051.VC82_231"/>
<accession>A0A0D5YPW6</accession>
<keyword evidence="3" id="KW-1185">Reference proteome</keyword>
<dbReference type="InterPro" id="IPR025667">
    <property type="entry name" value="SprB_repeat"/>
</dbReference>
<dbReference type="EMBL" id="CP011071">
    <property type="protein sequence ID" value="AKA33918.1"/>
    <property type="molecule type" value="Genomic_DNA"/>
</dbReference>
<sequence>MLPRKTRHSYYALLLVLVSIVFSSAVAKTNVHKVLSEVVFSKVEKASTDVAMENFLSRADANETASATAASMLFTTIIQGADEEVGCSNNGFTVARFNLCGDSDDRTITLSGGPYGSVQWQVLGGSCSPDVNEDCPNTNTSCYTTVSTAQSFTLDASSIPAGSGAEFRVVADGQQYFFKVKKSTIIQTYVKRDYICGVDGRIQITNLSSAYEFSIDSGSGFGAWQPSPIFDGLAPGTYVVKARLQNTPNTCEYPYEPIVIEQLDISIDVEFTDAQCFGDTGSITVTVNDVPGPYKYTLLDENGVPQEFTTFITTNPYTFSAVGFGTYSVQVETQQCTGSPPPRQNLDINGNPITIGDGIVALTASTEVNESLSSEPGCGSSSVDIIVRTSGGTAPYTFTVSDGGNSGGSYTTQTTYSVSSAGTYDFTITDANGCIITASANVVELTPPDVSASGIDGDCTNGGAKIDINVIDAKGYNLSFRATPADPWSNDPLLSVSAGTYNNIQVRYQQGGFDCIYTIPTSVTVTSVGAITGNAVKIADRTCDGSGGVIGGIIEFQGPFSGGSGGGYVFSISGDNPSNFSTQTYYDNLAPGTYTPIIRDSGGCRLELTPITILDVDPPTAISFAQSDTNCAAGTSDVQLTATSTNPIVRYEILSPVYIDNGGNDTFDDINTNTAYQFRVTDDQGCTYTDSFTPAVISSIRARVKAGGDFNVCTGATDGDGTFIIDGFANNYTYNINGGPESGPQNNLEVNLPPSGAGNYTITVTDVDTGCQDTATITIQEPATPLSLTGNVTAMSCDNSNIGRVVANATGGWGNYQYTLQLPLGGTIGPKSGRTFGNLTQPGNYILTVEDAEGCTDTFTFTLTPLDAPVIDYDATASDLCYVPGTGATLGVQVTTNGTAGAPYEFRINGGAWQGSPVFPGLSPGNYTIEVRDGNNCRDNVSLTVNPQLRVNASLNTEIPCGGAPGAIDVSVTGGYLTGAGPKQYEVSSDNGTTFGAPVPLTSNNFTYSTATPGTYIFRVTDNEGCVAESSPFVLDPPINIDPASVQVFPPACGETNSGRAIITPDATSGVPPYEISFDGGAFTSQTVYSGLNQGQNYTYIVRDARGCETVPQNFTVPSAGTAPDATVVSNLATCSAGNVEGSIDVTGVTGGTADFTYILQDQFGGEISRIGPTSSTSETFTGLAPDTYRIITLDANGCRDEDLVTVTQTTLDVVPVAPPPPVCDPGGFTYTVDIVGGDGSSGFEIRLVSPINTPFGPVSSPPRRHTFSGFQFGVSYTVEVLDIATGCVYEDIIDPVDGPSPLEVTAVSTAGYCDASRNGQIEYTIIGFAPGSDLLVQIYDVDDGTLMDTQNLTNVITIPYIDTFETLPGNYQVIVTDFTDDCNDGALITIDQNLPSIFILTEEPANCNADGQFTVTGAGGAGGPYEFAFGPSGFTPDYTGAATPADPTDDFGTTSTFIGPAGNYDVYVRDASGCTSFDIATIIQQQVPPVLNTPVVVNQCTYVPGNDFQITVSTPNTTDTPRFTLNGSTQFGVLNGGVYEATFLVTTPGNYPVLLEDADGCSTTGTAEVYEFLSASGEFSVQPSCNNADGEITISTNGGSGDFTFELQDGGGAYIDDNITGTFTGIAPGDYQVLVTDNIVSDGLGNCTFLVDGITLEAATPPVIAAINEEDISCNGADDGSIDVILQAGTDVDGPLTYTLYEAGTANIVQQNSSGSFSGLTPQFYDVEVVTARNCSVRQNGIEIEEPLPFSITASAPDFSCSPGTNTYSSTIITITVVDPGTATGGYQYSITGFENYQSSNTFEIIDNGSPQDITVYAIDGNGCQTTFDVPTINPPTDVVPTLSVVNVLDCANPERVRIDVVGTTDFTIVTNSVVAVPPVNVSGASFGFVDLPAAGDYLFEIVDNTGGCTYPLPKHEVQEPVLPTITILEAKPVSCAVPGDDGELSISVTDYTGTYSYEVFAVDNLGVEISTGITGNLNTANNPETITGLTGGNFVVRVTSTQNPFCSNVSNLATVRAPNGPLVPNAIEVGNVSCNDNTGKIEATLTGGWDVAPYEYRLMLDDGSGTYPLEVATWGSSNEFENLANGDYRVEFRDVEGCEVSFDITLAPIPPIQAGIREPQGLVCPDGNNAVLEAYDPTTGDVITAIPGATGGVPGAGYKYQLIYLGSNNIADEISRSGLQDSPTFTGTSGGFISQGWYAIEISSSYGCLGVTIPYYVDPPPPIIPNLVQVQAPGCGGMGEMRLSIENPEPGFEYEYRPVGSLPTDPFTSMGVGNTSALISGGPGFYQFEVRKVNATNTCGVINSNGLTLVDAQNVDLVVNLPDDISCANETDGRIESFSSGGVGSNVYTLYIGDPIDAFNPSPSATVIASNDFGTFEGLDASPDYYVAVTSGVTCQDIEGPFEVERPAPIIYTASATPVTCSGEDDGTITVEVTSGGVGLIQFAIGPNFNEFFSDPANPGIYTFDELEGDANGREYTILIQDSEGCSETAVVQVFEPQELEISYTSTPEICLGFADGTAQLAITGGTPFVDGMGVEYYEVSMNSSDDADFARNDNLFFDNLLGGESYVFFVRDANGCMSNIVVPIEIGVDINAGAVVEYGCEGIFPNSTTTIVEQNGSSFADVLFSLDVDDISVATTERTWADLPAGDHIVYLYHANGCTTFVEFTIDPYEPLVLEAMKTGPDEITAIATGGFGGYEFFFQGESQGSDNIFNISYDATINIRVRDSQGCYAEIVFPFDFDGMVEFPNFFTPDGDNMNDFWAPKNREFFPNIEVLIYDRYGREVARLDQVKKWDGNYNGKPLPTGDYWYVVNANDNEKQQYVGHFTLYR</sequence>
<evidence type="ECO:0000313" key="3">
    <source>
        <dbReference type="Proteomes" id="UP000032726"/>
    </source>
</evidence>